<keyword evidence="2" id="KW-0813">Transport</keyword>
<evidence type="ECO:0000313" key="14">
    <source>
        <dbReference type="EMBL" id="QMW91890.1"/>
    </source>
</evidence>
<evidence type="ECO:0000313" key="12">
    <source>
        <dbReference type="EMBL" id="NAS18811.1"/>
    </source>
</evidence>
<evidence type="ECO:0000313" key="17">
    <source>
        <dbReference type="Proteomes" id="UP000515243"/>
    </source>
</evidence>
<dbReference type="CDD" id="cd00211">
    <property type="entry name" value="PTS_IIA_fru"/>
    <property type="match status" value="1"/>
</dbReference>
<dbReference type="RefSeq" id="WP_003410504.1">
    <property type="nucleotide sequence ID" value="NZ_AP019716.1"/>
</dbReference>
<dbReference type="Proteomes" id="UP000238081">
    <property type="component" value="Unassembled WGS sequence"/>
</dbReference>
<dbReference type="Pfam" id="PF00359">
    <property type="entry name" value="PTS_EIIA_2"/>
    <property type="match status" value="1"/>
</dbReference>
<keyword evidence="5" id="KW-0808">Transferase</keyword>
<sequence>MLKELIEKNRFSFHDGFEKWEDAIKAACMPLIKDKAIEEAYIDSIISNVNKYGPYIVIAPDICIPHAQEGAVGVNETAVCFMRSKKPVCFSDDHDQDARLFFVLASTDNNIHLENLSKLVELVENNEVVEELICSECKEDLENIYKDYFLPA</sequence>
<evidence type="ECO:0000313" key="16">
    <source>
        <dbReference type="Proteomes" id="UP000474042"/>
    </source>
</evidence>
<evidence type="ECO:0000256" key="2">
    <source>
        <dbReference type="ARBA" id="ARBA00022448"/>
    </source>
</evidence>
<dbReference type="InterPro" id="IPR051351">
    <property type="entry name" value="Ascorbate-PTS_EIIA_comp"/>
</dbReference>
<dbReference type="InterPro" id="IPR002178">
    <property type="entry name" value="PTS_EIIA_type-2_dom"/>
</dbReference>
<organism evidence="13 15">
    <name type="scientific">Clostridium butyricum</name>
    <dbReference type="NCBI Taxonomy" id="1492"/>
    <lineage>
        <taxon>Bacteria</taxon>
        <taxon>Bacillati</taxon>
        <taxon>Bacillota</taxon>
        <taxon>Clostridia</taxon>
        <taxon>Eubacteriales</taxon>
        <taxon>Clostridiaceae</taxon>
        <taxon>Clostridium</taxon>
    </lineage>
</organism>
<evidence type="ECO:0000256" key="7">
    <source>
        <dbReference type="ARBA" id="ARBA00022777"/>
    </source>
</evidence>
<evidence type="ECO:0000256" key="9">
    <source>
        <dbReference type="ARBA" id="ARBA00041175"/>
    </source>
</evidence>
<comment type="subcellular location">
    <subcellularLocation>
        <location evidence="1">Cytoplasm</location>
    </subcellularLocation>
</comment>
<evidence type="ECO:0000256" key="10">
    <source>
        <dbReference type="ARBA" id="ARBA00042072"/>
    </source>
</evidence>
<dbReference type="PROSITE" id="PS51094">
    <property type="entry name" value="PTS_EIIA_TYPE_2"/>
    <property type="match status" value="1"/>
</dbReference>
<evidence type="ECO:0000313" key="15">
    <source>
        <dbReference type="Proteomes" id="UP000238081"/>
    </source>
</evidence>
<dbReference type="PANTHER" id="PTHR36203">
    <property type="entry name" value="ASCORBATE-SPECIFIC PTS SYSTEM EIIA COMPONENT"/>
    <property type="match status" value="1"/>
</dbReference>
<name>A0A2S7FD36_CLOBU</name>
<reference evidence="13 15" key="1">
    <citation type="submission" date="2016-01" db="EMBL/GenBank/DDBJ databases">
        <title>Characterization of the Clostridium difficile lineages that are prevalent in Hong Kong and China.</title>
        <authorList>
            <person name="Kwok J.S.-L."/>
            <person name="Lam W.-Y."/>
            <person name="Ip M."/>
            <person name="Chan T.-F."/>
            <person name="Hawkey P.M."/>
            <person name="Tsui S.K.-W."/>
        </authorList>
    </citation>
    <scope>NUCLEOTIDE SEQUENCE [LARGE SCALE GENOMIC DNA]</scope>
    <source>
        <strain evidence="13 15">300064</strain>
    </source>
</reference>
<evidence type="ECO:0000256" key="8">
    <source>
        <dbReference type="ARBA" id="ARBA00037387"/>
    </source>
</evidence>
<evidence type="ECO:0000256" key="4">
    <source>
        <dbReference type="ARBA" id="ARBA00022553"/>
    </source>
</evidence>
<reference evidence="14 17" key="2">
    <citation type="submission" date="2019-05" db="EMBL/GenBank/DDBJ databases">
        <authorList>
            <person name="Schori C."/>
            <person name="Ahrens C."/>
        </authorList>
    </citation>
    <scope>NUCLEOTIDE SEQUENCE [LARGE SCALE GENOMIC DNA]</scope>
    <source>
        <strain evidence="14 17">DSM 10702</strain>
    </source>
</reference>
<evidence type="ECO:0000256" key="1">
    <source>
        <dbReference type="ARBA" id="ARBA00004496"/>
    </source>
</evidence>
<keyword evidence="13" id="KW-0762">Sugar transport</keyword>
<keyword evidence="6" id="KW-0598">Phosphotransferase system</keyword>
<dbReference type="EMBL" id="CP040626">
    <property type="protein sequence ID" value="QMW91890.1"/>
    <property type="molecule type" value="Genomic_DNA"/>
</dbReference>
<dbReference type="InterPro" id="IPR016152">
    <property type="entry name" value="PTrfase/Anion_transptr"/>
</dbReference>
<dbReference type="PANTHER" id="PTHR36203:SF1">
    <property type="entry name" value="ASCORBATE-SPECIFIC PTS SYSTEM EIIA COMPONENT"/>
    <property type="match status" value="1"/>
</dbReference>
<keyword evidence="7" id="KW-0418">Kinase</keyword>
<evidence type="ECO:0000259" key="11">
    <source>
        <dbReference type="PROSITE" id="PS51094"/>
    </source>
</evidence>
<gene>
    <name evidence="13" type="ORF">AWN73_09960</name>
    <name evidence="14" type="ORF">FF104_13175</name>
    <name evidence="12" type="ORF">GND98_013275</name>
</gene>
<dbReference type="GO" id="GO:0009401">
    <property type="term" value="P:phosphoenolpyruvate-dependent sugar phosphotransferase system"/>
    <property type="evidence" value="ECO:0007669"/>
    <property type="project" value="UniProtKB-KW"/>
</dbReference>
<dbReference type="Proteomes" id="UP000515243">
    <property type="component" value="Chromosome 1"/>
</dbReference>
<keyword evidence="4" id="KW-0597">Phosphoprotein</keyword>
<dbReference type="EMBL" id="WOFV02000044">
    <property type="protein sequence ID" value="NAS18811.1"/>
    <property type="molecule type" value="Genomic_DNA"/>
</dbReference>
<evidence type="ECO:0000313" key="13">
    <source>
        <dbReference type="EMBL" id="PPV16583.1"/>
    </source>
</evidence>
<dbReference type="GO" id="GO:0005737">
    <property type="term" value="C:cytoplasm"/>
    <property type="evidence" value="ECO:0007669"/>
    <property type="project" value="UniProtKB-SubCell"/>
</dbReference>
<comment type="function">
    <text evidence="8">The phosphoenolpyruvate-dependent sugar phosphotransferase system (sugar PTS), a major carbohydrate active transport system, catalyzes the phosphorylation of incoming sugar substrates concomitantly with their translocation across the cell membrane. The enzyme II UlaABC PTS system is involved in ascorbate transport.</text>
</comment>
<accession>A0A2S7FD36</accession>
<dbReference type="EMBL" id="LRDH01000077">
    <property type="protein sequence ID" value="PPV16583.1"/>
    <property type="molecule type" value="Genomic_DNA"/>
</dbReference>
<dbReference type="Proteomes" id="UP000474042">
    <property type="component" value="Unassembled WGS sequence"/>
</dbReference>
<feature type="domain" description="PTS EIIA type-2" evidence="11">
    <location>
        <begin position="4"/>
        <end position="148"/>
    </location>
</feature>
<dbReference type="Gene3D" id="3.40.930.10">
    <property type="entry name" value="Mannitol-specific EII, Chain A"/>
    <property type="match status" value="1"/>
</dbReference>
<evidence type="ECO:0000256" key="5">
    <source>
        <dbReference type="ARBA" id="ARBA00022679"/>
    </source>
</evidence>
<dbReference type="AlphaFoldDB" id="A0A2S7FD36"/>
<dbReference type="SUPFAM" id="SSF55804">
    <property type="entry name" value="Phoshotransferase/anion transport protein"/>
    <property type="match status" value="1"/>
</dbReference>
<keyword evidence="3" id="KW-0963">Cytoplasm</keyword>
<evidence type="ECO:0000256" key="6">
    <source>
        <dbReference type="ARBA" id="ARBA00022683"/>
    </source>
</evidence>
<proteinExistence type="predicted"/>
<dbReference type="GO" id="GO:0016301">
    <property type="term" value="F:kinase activity"/>
    <property type="evidence" value="ECO:0007669"/>
    <property type="project" value="UniProtKB-KW"/>
</dbReference>
<reference evidence="12 16" key="3">
    <citation type="submission" date="2020-01" db="EMBL/GenBank/DDBJ databases">
        <title>Genome sequence of a 1,3-propanediol producer, Clostridium butyricum S3.</title>
        <authorList>
            <person name="Zhou J."/>
        </authorList>
    </citation>
    <scope>NUCLEOTIDE SEQUENCE [LARGE SCALE GENOMIC DNA]</scope>
    <source>
        <strain evidence="12 16">S3</strain>
    </source>
</reference>
<dbReference type="GeneID" id="92945134"/>
<protein>
    <recommendedName>
        <fullName evidence="9">Ascorbate-specific PTS system EIIA component</fullName>
    </recommendedName>
    <alternativeName>
        <fullName evidence="10">Ascorbate-specific phosphotransferase enzyme IIA component</fullName>
    </alternativeName>
</protein>
<evidence type="ECO:0000256" key="3">
    <source>
        <dbReference type="ARBA" id="ARBA00022490"/>
    </source>
</evidence>